<feature type="region of interest" description="Disordered" evidence="1">
    <location>
        <begin position="1"/>
        <end position="90"/>
    </location>
</feature>
<evidence type="ECO:0000313" key="2">
    <source>
        <dbReference type="EMBL" id="GFS31312.1"/>
    </source>
</evidence>
<sequence>MEAVHSVVDLASAGKDPRHHGYASEKSWFSSSPPCSSPSPASPPAPSSIRVTAFSPASHTTFPTSIPSSTIASPPATNSVITTASPSSAPSRYSSLFASAALAVLTTGLSSTVPCAVSATSSRRRGRSSISSRSPRLWSLRSA</sequence>
<feature type="compositionally biased region" description="Low complexity" evidence="1">
    <location>
        <begin position="128"/>
        <end position="143"/>
    </location>
</feature>
<accession>A0A7J0DAZ2</accession>
<feature type="region of interest" description="Disordered" evidence="1">
    <location>
        <begin position="116"/>
        <end position="143"/>
    </location>
</feature>
<dbReference type="AlphaFoldDB" id="A0A7J0DAZ2"/>
<gene>
    <name evidence="2" type="ORF">Acr_00g0016760</name>
</gene>
<reference evidence="3" key="1">
    <citation type="submission" date="2019-07" db="EMBL/GenBank/DDBJ databases">
        <title>De Novo Assembly of kiwifruit Actinidia rufa.</title>
        <authorList>
            <person name="Sugita-Konishi S."/>
            <person name="Sato K."/>
            <person name="Mori E."/>
            <person name="Abe Y."/>
            <person name="Kisaki G."/>
            <person name="Hamano K."/>
            <person name="Suezawa K."/>
            <person name="Otani M."/>
            <person name="Fukuda T."/>
            <person name="Manabe T."/>
            <person name="Gomi K."/>
            <person name="Tabuchi M."/>
            <person name="Akimitsu K."/>
            <person name="Kataoka I."/>
        </authorList>
    </citation>
    <scope>NUCLEOTIDE SEQUENCE [LARGE SCALE GENOMIC DNA]</scope>
    <source>
        <strain evidence="3">cv. Fuchu</strain>
    </source>
</reference>
<comment type="caution">
    <text evidence="2">The sequence shown here is derived from an EMBL/GenBank/DDBJ whole genome shotgun (WGS) entry which is preliminary data.</text>
</comment>
<protein>
    <submittedName>
        <fullName evidence="2">Alpha/beta-Hydrolases superfamily protein</fullName>
    </submittedName>
</protein>
<keyword evidence="3" id="KW-1185">Reference proteome</keyword>
<dbReference type="EMBL" id="BJWL01000142">
    <property type="protein sequence ID" value="GFS31312.1"/>
    <property type="molecule type" value="Genomic_DNA"/>
</dbReference>
<evidence type="ECO:0000313" key="3">
    <source>
        <dbReference type="Proteomes" id="UP000585474"/>
    </source>
</evidence>
<feature type="compositionally biased region" description="Pro residues" evidence="1">
    <location>
        <begin position="35"/>
        <end position="46"/>
    </location>
</feature>
<evidence type="ECO:0000256" key="1">
    <source>
        <dbReference type="SAM" id="MobiDB-lite"/>
    </source>
</evidence>
<dbReference type="Proteomes" id="UP000585474">
    <property type="component" value="Unassembled WGS sequence"/>
</dbReference>
<name>A0A7J0DAZ2_9ERIC</name>
<dbReference type="GO" id="GO:0016787">
    <property type="term" value="F:hydrolase activity"/>
    <property type="evidence" value="ECO:0007669"/>
    <property type="project" value="UniProtKB-KW"/>
</dbReference>
<proteinExistence type="predicted"/>
<organism evidence="2 3">
    <name type="scientific">Actinidia rufa</name>
    <dbReference type="NCBI Taxonomy" id="165716"/>
    <lineage>
        <taxon>Eukaryota</taxon>
        <taxon>Viridiplantae</taxon>
        <taxon>Streptophyta</taxon>
        <taxon>Embryophyta</taxon>
        <taxon>Tracheophyta</taxon>
        <taxon>Spermatophyta</taxon>
        <taxon>Magnoliopsida</taxon>
        <taxon>eudicotyledons</taxon>
        <taxon>Gunneridae</taxon>
        <taxon>Pentapetalae</taxon>
        <taxon>asterids</taxon>
        <taxon>Ericales</taxon>
        <taxon>Actinidiaceae</taxon>
        <taxon>Actinidia</taxon>
    </lineage>
</organism>
<feature type="compositionally biased region" description="Low complexity" evidence="1">
    <location>
        <begin position="60"/>
        <end position="77"/>
    </location>
</feature>
<keyword evidence="2" id="KW-0378">Hydrolase</keyword>